<dbReference type="HOGENOM" id="CLU_000604_1_2_0"/>
<evidence type="ECO:0000259" key="5">
    <source>
        <dbReference type="PROSITE" id="PS50893"/>
    </source>
</evidence>
<evidence type="ECO:0000256" key="1">
    <source>
        <dbReference type="ARBA" id="ARBA00005417"/>
    </source>
</evidence>
<comment type="similarity">
    <text evidence="1">Belongs to the ABC transporter superfamily.</text>
</comment>
<feature type="domain" description="ABC transporter" evidence="5">
    <location>
        <begin position="2"/>
        <end position="227"/>
    </location>
</feature>
<reference evidence="6 7" key="2">
    <citation type="journal article" date="2011" name="J. Bacteriol.">
        <title>Genome Sequence of Kosmotoga olearia Strain TBF 19.5.1, a Thermophilic Bacterium with a Wide Growth Temperature Range, Isolated from the Troll B Oil Platform in the North Sea.</title>
        <authorList>
            <person name="Swithers K.S."/>
            <person name="Dipippo J.L."/>
            <person name="Bruce D.C."/>
            <person name="Detter C."/>
            <person name="Tapia R."/>
            <person name="Han S."/>
            <person name="Goodwin L.A."/>
            <person name="Han J."/>
            <person name="Woyke T."/>
            <person name="Pitluck S."/>
            <person name="Pennacchio L."/>
            <person name="Nolan M."/>
            <person name="Mikhailova N."/>
            <person name="Land M.L."/>
            <person name="Nesbo C.L."/>
            <person name="Gogarten J.P."/>
            <person name="Noll K.M."/>
        </authorList>
    </citation>
    <scope>NUCLEOTIDE SEQUENCE [LARGE SCALE GENOMIC DNA]</scope>
    <source>
        <strain evidence="7">ATCC BAA-1733 / DSM 21960 / TBF 19.5.1</strain>
    </source>
</reference>
<proteinExistence type="inferred from homology"/>
<keyword evidence="3" id="KW-0547">Nucleotide-binding</keyword>
<keyword evidence="4" id="KW-0067">ATP-binding</keyword>
<protein>
    <submittedName>
        <fullName evidence="6">ABC transporter related</fullName>
    </submittedName>
</protein>
<dbReference type="Proteomes" id="UP000002382">
    <property type="component" value="Chromosome"/>
</dbReference>
<dbReference type="GO" id="GO:0016887">
    <property type="term" value="F:ATP hydrolysis activity"/>
    <property type="evidence" value="ECO:0007669"/>
    <property type="project" value="InterPro"/>
</dbReference>
<dbReference type="PROSITE" id="PS50893">
    <property type="entry name" value="ABC_TRANSPORTER_2"/>
    <property type="match status" value="1"/>
</dbReference>
<keyword evidence="7" id="KW-1185">Reference proteome</keyword>
<dbReference type="PANTHER" id="PTHR42711">
    <property type="entry name" value="ABC TRANSPORTER ATP-BINDING PROTEIN"/>
    <property type="match status" value="1"/>
</dbReference>
<dbReference type="AlphaFoldDB" id="C5CG46"/>
<dbReference type="InterPro" id="IPR050763">
    <property type="entry name" value="ABC_transporter_ATP-binding"/>
</dbReference>
<dbReference type="SUPFAM" id="SSF52540">
    <property type="entry name" value="P-loop containing nucleoside triphosphate hydrolases"/>
    <property type="match status" value="1"/>
</dbReference>
<dbReference type="eggNOG" id="COG4555">
    <property type="taxonomic scope" value="Bacteria"/>
</dbReference>
<dbReference type="Gene3D" id="3.40.50.300">
    <property type="entry name" value="P-loop containing nucleotide triphosphate hydrolases"/>
    <property type="match status" value="1"/>
</dbReference>
<dbReference type="InterPro" id="IPR003593">
    <property type="entry name" value="AAA+_ATPase"/>
</dbReference>
<dbReference type="EMBL" id="CP001634">
    <property type="protein sequence ID" value="ACR79487.1"/>
    <property type="molecule type" value="Genomic_DNA"/>
</dbReference>
<dbReference type="RefSeq" id="WP_015868152.1">
    <property type="nucleotide sequence ID" value="NC_012785.1"/>
</dbReference>
<dbReference type="CDD" id="cd03230">
    <property type="entry name" value="ABC_DR_subfamily_A"/>
    <property type="match status" value="1"/>
</dbReference>
<gene>
    <name evidence="6" type="ordered locus">Kole_0775</name>
</gene>
<dbReference type="OrthoDB" id="9804819at2"/>
<accession>C5CG46</accession>
<dbReference type="SMART" id="SM00382">
    <property type="entry name" value="AAA"/>
    <property type="match status" value="1"/>
</dbReference>
<evidence type="ECO:0000313" key="7">
    <source>
        <dbReference type="Proteomes" id="UP000002382"/>
    </source>
</evidence>
<keyword evidence="2" id="KW-0813">Transport</keyword>
<name>C5CG46_KOSOT</name>
<evidence type="ECO:0000256" key="4">
    <source>
        <dbReference type="ARBA" id="ARBA00022840"/>
    </source>
</evidence>
<sequence length="231" mass="25982">MLEVLGVKKKYKNGIEALKGVSLKIETGKKVAIFGENGAGKTTLLKIIATFLLPDEGTVTLEGVNIIKNNKYARKNITISTGMERSFYYRLTVKQNLEFFGMLNGLVGKELKKKVEKVIEKTGLEEYGKIRYMELSKGLKRRLDIARALLKEAKVYIFDEPCAGIDIKTRGGIHKIVNELGKEKIVIFATHEIEDLKKMDRIIAIHNGIKVGELLVHENRDCVENFVKGVC</sequence>
<evidence type="ECO:0000256" key="2">
    <source>
        <dbReference type="ARBA" id="ARBA00022448"/>
    </source>
</evidence>
<dbReference type="KEGG" id="kol:Kole_0775"/>
<dbReference type="InterPro" id="IPR003439">
    <property type="entry name" value="ABC_transporter-like_ATP-bd"/>
</dbReference>
<evidence type="ECO:0000313" key="6">
    <source>
        <dbReference type="EMBL" id="ACR79487.1"/>
    </source>
</evidence>
<dbReference type="GO" id="GO:0005524">
    <property type="term" value="F:ATP binding"/>
    <property type="evidence" value="ECO:0007669"/>
    <property type="project" value="UniProtKB-KW"/>
</dbReference>
<dbReference type="InterPro" id="IPR027417">
    <property type="entry name" value="P-loop_NTPase"/>
</dbReference>
<organism evidence="6 7">
    <name type="scientific">Kosmotoga olearia (strain ATCC BAA-1733 / DSM 21960 / TBF 19.5.1)</name>
    <dbReference type="NCBI Taxonomy" id="521045"/>
    <lineage>
        <taxon>Bacteria</taxon>
        <taxon>Thermotogati</taxon>
        <taxon>Thermotogota</taxon>
        <taxon>Thermotogae</taxon>
        <taxon>Kosmotogales</taxon>
        <taxon>Kosmotogaceae</taxon>
        <taxon>Kosmotoga</taxon>
    </lineage>
</organism>
<evidence type="ECO:0000256" key="3">
    <source>
        <dbReference type="ARBA" id="ARBA00022741"/>
    </source>
</evidence>
<reference evidence="6 7" key="1">
    <citation type="submission" date="2009-06" db="EMBL/GenBank/DDBJ databases">
        <title>Complete sequence of Thermotogales bacterium TBF 19.5.1.</title>
        <authorList>
            <consortium name="US DOE Joint Genome Institute"/>
            <person name="Lucas S."/>
            <person name="Copeland A."/>
            <person name="Lapidus A."/>
            <person name="Glavina del Rio T."/>
            <person name="Tice H."/>
            <person name="Bruce D."/>
            <person name="Goodwin L."/>
            <person name="Pitluck S."/>
            <person name="Chertkov O."/>
            <person name="Brettin T."/>
            <person name="Detter J.C."/>
            <person name="Han C."/>
            <person name="Schmutz J."/>
            <person name="Larimer F."/>
            <person name="Land M."/>
            <person name="Hauser L."/>
            <person name="Kyrpides N."/>
            <person name="Ovchinnikova G."/>
            <person name="Noll K."/>
        </authorList>
    </citation>
    <scope>NUCLEOTIDE SEQUENCE [LARGE SCALE GENOMIC DNA]</scope>
    <source>
        <strain evidence="7">ATCC BAA-1733 / DSM 21960 / TBF 19.5.1</strain>
    </source>
</reference>
<dbReference type="Pfam" id="PF00005">
    <property type="entry name" value="ABC_tran"/>
    <property type="match status" value="1"/>
</dbReference>
<dbReference type="STRING" id="521045.Kole_0775"/>
<dbReference type="PANTHER" id="PTHR42711:SF5">
    <property type="entry name" value="ABC TRANSPORTER ATP-BINDING PROTEIN NATA"/>
    <property type="match status" value="1"/>
</dbReference>